<dbReference type="Proteomes" id="UP000192132">
    <property type="component" value="Unassembled WGS sequence"/>
</dbReference>
<dbReference type="STRING" id="1907941.BKE30_11370"/>
<organism evidence="2 3">
    <name type="scientific">Alkanindiges hydrocarboniclasticus</name>
    <dbReference type="NCBI Taxonomy" id="1907941"/>
    <lineage>
        <taxon>Bacteria</taxon>
        <taxon>Pseudomonadati</taxon>
        <taxon>Pseudomonadota</taxon>
        <taxon>Gammaproteobacteria</taxon>
        <taxon>Moraxellales</taxon>
        <taxon>Moraxellaceae</taxon>
        <taxon>Alkanindiges</taxon>
    </lineage>
</organism>
<feature type="transmembrane region" description="Helical" evidence="1">
    <location>
        <begin position="12"/>
        <end position="40"/>
    </location>
</feature>
<keyword evidence="1" id="KW-0472">Membrane</keyword>
<name>A0A1S8CT03_9GAMM</name>
<reference evidence="2 3" key="1">
    <citation type="submission" date="2016-10" db="EMBL/GenBank/DDBJ databases">
        <title>Draft Genome sequence of Alkanindiges sp. strain H1.</title>
        <authorList>
            <person name="Subhash Y."/>
            <person name="Lee S."/>
        </authorList>
    </citation>
    <scope>NUCLEOTIDE SEQUENCE [LARGE SCALE GENOMIC DNA]</scope>
    <source>
        <strain evidence="2 3">H1</strain>
    </source>
</reference>
<evidence type="ECO:0000313" key="2">
    <source>
        <dbReference type="EMBL" id="ONG38759.1"/>
    </source>
</evidence>
<dbReference type="OrthoDB" id="6711459at2"/>
<sequence length="417" mass="47785">MKYQLLQHRALWLVLLGIGLILLLGLWSGAGYVLVVWLGWQVQTSATVFMLLLFALILAVMYSIRTINRWIKNWHLRHPRKIEHYQQLLPFEQLGCLWLLNAKTSKQQEIEAIFNQSASLRQLVKAHLLRENAQLEQAAHALNQGSALTDLLVLEQIELHIAAQQYDQAQAALTALGQQPVSAFAQSLNPAWDESIQGLWAKLLIAQPWLLLDMAAAPALTPVQAYGWLLALHQQLAQAHPEQLQQLLAYYQVAQNQPEFWQDIASARQWLFVLNQINQDGMPLEQQQSLIQQRQQLADQLLRLEFDPRILNIWLQNQLQEGNVECQHFTQRLNELAQRYPGQPSIALAQWHQLKAEQQTEAAQNILHNWPQHPDFGYLRLKEALNSQPELLADLELLYQARSQLENQANSQTSATG</sequence>
<feature type="transmembrane region" description="Helical" evidence="1">
    <location>
        <begin position="46"/>
        <end position="64"/>
    </location>
</feature>
<dbReference type="EMBL" id="MLCN01000029">
    <property type="protein sequence ID" value="ONG38759.1"/>
    <property type="molecule type" value="Genomic_DNA"/>
</dbReference>
<evidence type="ECO:0000256" key="1">
    <source>
        <dbReference type="SAM" id="Phobius"/>
    </source>
</evidence>
<keyword evidence="1" id="KW-1133">Transmembrane helix</keyword>
<protein>
    <recommendedName>
        <fullName evidence="4">Heme biosynthesis protein HemY</fullName>
    </recommendedName>
</protein>
<proteinExistence type="predicted"/>
<accession>A0A1S8CT03</accession>
<gene>
    <name evidence="2" type="ORF">BKE30_11370</name>
</gene>
<dbReference type="RefSeq" id="WP_076878722.1">
    <property type="nucleotide sequence ID" value="NZ_MLCN01000029.1"/>
</dbReference>
<dbReference type="AlphaFoldDB" id="A0A1S8CT03"/>
<evidence type="ECO:0008006" key="4">
    <source>
        <dbReference type="Google" id="ProtNLM"/>
    </source>
</evidence>
<evidence type="ECO:0000313" key="3">
    <source>
        <dbReference type="Proteomes" id="UP000192132"/>
    </source>
</evidence>
<keyword evidence="1" id="KW-0812">Transmembrane</keyword>
<keyword evidence="3" id="KW-1185">Reference proteome</keyword>
<comment type="caution">
    <text evidence="2">The sequence shown here is derived from an EMBL/GenBank/DDBJ whole genome shotgun (WGS) entry which is preliminary data.</text>
</comment>